<evidence type="ECO:0000313" key="1">
    <source>
        <dbReference type="EMBL" id="KIO74919.1"/>
    </source>
</evidence>
<comment type="caution">
    <text evidence="1">The sequence shown here is derived from an EMBL/GenBank/DDBJ whole genome shotgun (WGS) entry which is preliminary data.</text>
</comment>
<dbReference type="PANTHER" id="PTHR32305">
    <property type="match status" value="1"/>
</dbReference>
<dbReference type="OrthoDB" id="1274715at2"/>
<dbReference type="NCBIfam" id="TIGR03696">
    <property type="entry name" value="Rhs_assc_core"/>
    <property type="match status" value="1"/>
</dbReference>
<sequence>IRVHDYGARFYDPVIGRFNTIDPLSEKSRRFSPYVYGLNNPIRFIDPDGMEATDWVEKGNKFVWDDRVTDAVTAEKYQGEGAKYIGKEATASVSNGSTSLETVSLHEDGSITKGGVTLAAGSKESFSNSLGSTFTPRQTEGSYMGVSAGFAAIGGFGIGAGLVTDATGNSDFYVSFSGNIGIGIGAQLDFGQTIPTATNQQFHNQDFVGKGASYNVGVSTPLMDAGVSYGGSLDPNTVGGKAMNYNRFGANDGGYKTHQTGFSFGTGWGGGAMYSNSRTKLLR</sequence>
<name>A0A0D0FR58_9SPHI</name>
<gene>
    <name evidence="1" type="ORF">TH53_23610</name>
</gene>
<keyword evidence="2" id="KW-1185">Reference proteome</keyword>
<dbReference type="InterPro" id="IPR050708">
    <property type="entry name" value="T6SS_VgrG/RHS"/>
</dbReference>
<reference evidence="1 2" key="1">
    <citation type="submission" date="2015-01" db="EMBL/GenBank/DDBJ databases">
        <title>Draft genome sequence of Pedobacter sp. NL19 isolated from sludge of an effluent treatment pond in an abandoned uranium mine.</title>
        <authorList>
            <person name="Santos T."/>
            <person name="Caetano T."/>
            <person name="Covas C."/>
            <person name="Cruz A."/>
            <person name="Mendo S."/>
        </authorList>
    </citation>
    <scope>NUCLEOTIDE SEQUENCE [LARGE SCALE GENOMIC DNA]</scope>
    <source>
        <strain evidence="1 2">NL19</strain>
    </source>
</reference>
<dbReference type="EMBL" id="JXRA01000124">
    <property type="protein sequence ID" value="KIO74919.1"/>
    <property type="molecule type" value="Genomic_DNA"/>
</dbReference>
<dbReference type="Proteomes" id="UP000032049">
    <property type="component" value="Unassembled WGS sequence"/>
</dbReference>
<accession>A0A0D0FR58</accession>
<feature type="non-terminal residue" evidence="1">
    <location>
        <position position="1"/>
    </location>
</feature>
<dbReference type="RefSeq" id="WP_041886368.1">
    <property type="nucleotide sequence ID" value="NZ_JXRA01000124.1"/>
</dbReference>
<organism evidence="1 2">
    <name type="scientific">Pedobacter lusitanus</name>
    <dbReference type="NCBI Taxonomy" id="1503925"/>
    <lineage>
        <taxon>Bacteria</taxon>
        <taxon>Pseudomonadati</taxon>
        <taxon>Bacteroidota</taxon>
        <taxon>Sphingobacteriia</taxon>
        <taxon>Sphingobacteriales</taxon>
        <taxon>Sphingobacteriaceae</taxon>
        <taxon>Pedobacter</taxon>
    </lineage>
</organism>
<proteinExistence type="predicted"/>
<dbReference type="STRING" id="1503925.TH53_23610"/>
<evidence type="ECO:0000313" key="2">
    <source>
        <dbReference type="Proteomes" id="UP000032049"/>
    </source>
</evidence>
<protein>
    <recommendedName>
        <fullName evidence="3">RHS repeat-associated core domain-containing protein</fullName>
    </recommendedName>
</protein>
<dbReference type="Gene3D" id="2.180.10.10">
    <property type="entry name" value="RHS repeat-associated core"/>
    <property type="match status" value="1"/>
</dbReference>
<dbReference type="InterPro" id="IPR022385">
    <property type="entry name" value="Rhs_assc_core"/>
</dbReference>
<dbReference type="PANTHER" id="PTHR32305:SF15">
    <property type="entry name" value="PROTEIN RHSA-RELATED"/>
    <property type="match status" value="1"/>
</dbReference>
<evidence type="ECO:0008006" key="3">
    <source>
        <dbReference type="Google" id="ProtNLM"/>
    </source>
</evidence>
<dbReference type="AlphaFoldDB" id="A0A0D0FR58"/>